<dbReference type="Proteomes" id="UP001196413">
    <property type="component" value="Unassembled WGS sequence"/>
</dbReference>
<dbReference type="EMBL" id="JAHQIW010006509">
    <property type="protein sequence ID" value="KAJ1369346.1"/>
    <property type="molecule type" value="Genomic_DNA"/>
</dbReference>
<sequence>ESCFVFFDTVKWMVTFPDTPCGHIISSIDFYCIQTVLTTIFLLDCTTLIFLRIQHTSTKSLNPSGNLTDAAQRKRQQTEIRFLKQALCENALLICQHISYHCIRPLFENRWAIYFASTFPWELSNALDGFIIVLFHFRFSHLIKKSSPTKLTLIVQPAKTHK</sequence>
<gene>
    <name evidence="2" type="ORF">KIN20_030783</name>
</gene>
<dbReference type="PANTHER" id="PTHR23017">
    <property type="entry name" value="SERPENTINE RECEPTOR, CLASS X"/>
    <property type="match status" value="1"/>
</dbReference>
<organism evidence="2 3">
    <name type="scientific">Parelaphostrongylus tenuis</name>
    <name type="common">Meningeal worm</name>
    <dbReference type="NCBI Taxonomy" id="148309"/>
    <lineage>
        <taxon>Eukaryota</taxon>
        <taxon>Metazoa</taxon>
        <taxon>Ecdysozoa</taxon>
        <taxon>Nematoda</taxon>
        <taxon>Chromadorea</taxon>
        <taxon>Rhabditida</taxon>
        <taxon>Rhabditina</taxon>
        <taxon>Rhabditomorpha</taxon>
        <taxon>Strongyloidea</taxon>
        <taxon>Metastrongylidae</taxon>
        <taxon>Parelaphostrongylus</taxon>
    </lineage>
</organism>
<name>A0AAD5R496_PARTN</name>
<evidence type="ECO:0000259" key="1">
    <source>
        <dbReference type="Pfam" id="PF10328"/>
    </source>
</evidence>
<proteinExistence type="predicted"/>
<comment type="caution">
    <text evidence="2">The sequence shown here is derived from an EMBL/GenBank/DDBJ whole genome shotgun (WGS) entry which is preliminary data.</text>
</comment>
<feature type="domain" description="7TM GPCR serpentine receptor class x (Srx)" evidence="1">
    <location>
        <begin position="1"/>
        <end position="136"/>
    </location>
</feature>
<dbReference type="InterPro" id="IPR019430">
    <property type="entry name" value="7TM_GPCR_serpentine_rcpt_Srx"/>
</dbReference>
<dbReference type="Pfam" id="PF10328">
    <property type="entry name" value="7TM_GPCR_Srx"/>
    <property type="match status" value="1"/>
</dbReference>
<evidence type="ECO:0000313" key="3">
    <source>
        <dbReference type="Proteomes" id="UP001196413"/>
    </source>
</evidence>
<evidence type="ECO:0000313" key="2">
    <source>
        <dbReference type="EMBL" id="KAJ1369346.1"/>
    </source>
</evidence>
<protein>
    <recommendedName>
        <fullName evidence="1">7TM GPCR serpentine receptor class x (Srx) domain-containing protein</fullName>
    </recommendedName>
</protein>
<dbReference type="PANTHER" id="PTHR23017:SF3">
    <property type="entry name" value="G-PROTEIN COUPLED RECEPTORS FAMILY 1 PROFILE DOMAIN-CONTAINING PROTEIN"/>
    <property type="match status" value="1"/>
</dbReference>
<reference evidence="2" key="1">
    <citation type="submission" date="2021-06" db="EMBL/GenBank/DDBJ databases">
        <title>Parelaphostrongylus tenuis whole genome reference sequence.</title>
        <authorList>
            <person name="Garwood T.J."/>
            <person name="Larsen P.A."/>
            <person name="Fountain-Jones N.M."/>
            <person name="Garbe J.R."/>
            <person name="Macchietto M.G."/>
            <person name="Kania S.A."/>
            <person name="Gerhold R.W."/>
            <person name="Richards J.E."/>
            <person name="Wolf T.M."/>
        </authorList>
    </citation>
    <scope>NUCLEOTIDE SEQUENCE</scope>
    <source>
        <strain evidence="2">MNPRO001-30</strain>
        <tissue evidence="2">Meninges</tissue>
    </source>
</reference>
<dbReference type="AlphaFoldDB" id="A0AAD5R496"/>
<feature type="non-terminal residue" evidence="2">
    <location>
        <position position="162"/>
    </location>
</feature>
<keyword evidence="3" id="KW-1185">Reference proteome</keyword>
<accession>A0AAD5R496</accession>